<dbReference type="InterPro" id="IPR004242">
    <property type="entry name" value="Transposase_21"/>
</dbReference>
<proteinExistence type="predicted"/>
<dbReference type="Pfam" id="PF02992">
    <property type="entry name" value="Transposase_21"/>
    <property type="match status" value="1"/>
</dbReference>
<dbReference type="OrthoDB" id="3234349at2759"/>
<keyword evidence="1" id="KW-0732">Signal</keyword>
<dbReference type="PANTHER" id="PTHR46579:SF1">
    <property type="entry name" value="F5_8 TYPE C DOMAIN-CONTAINING PROTEIN"/>
    <property type="match status" value="1"/>
</dbReference>
<gene>
    <name evidence="2" type="ORF">M413DRAFT_80003</name>
</gene>
<dbReference type="PANTHER" id="PTHR46579">
    <property type="entry name" value="F5/8 TYPE C DOMAIN-CONTAINING PROTEIN-RELATED"/>
    <property type="match status" value="1"/>
</dbReference>
<keyword evidence="3" id="KW-1185">Reference proteome</keyword>
<feature type="chain" id="PRO_5002172812" description="CxC2-like cysteine cluster KDZ transposase-associated domain-containing protein" evidence="1">
    <location>
        <begin position="32"/>
        <end position="734"/>
    </location>
</feature>
<reference evidence="2 3" key="1">
    <citation type="submission" date="2014-04" db="EMBL/GenBank/DDBJ databases">
        <authorList>
            <consortium name="DOE Joint Genome Institute"/>
            <person name="Kuo A."/>
            <person name="Gay G."/>
            <person name="Dore J."/>
            <person name="Kohler A."/>
            <person name="Nagy L.G."/>
            <person name="Floudas D."/>
            <person name="Copeland A."/>
            <person name="Barry K.W."/>
            <person name="Cichocki N."/>
            <person name="Veneault-Fourrey C."/>
            <person name="LaButti K."/>
            <person name="Lindquist E.A."/>
            <person name="Lipzen A."/>
            <person name="Lundell T."/>
            <person name="Morin E."/>
            <person name="Murat C."/>
            <person name="Sun H."/>
            <person name="Tunlid A."/>
            <person name="Henrissat B."/>
            <person name="Grigoriev I.V."/>
            <person name="Hibbett D.S."/>
            <person name="Martin F."/>
            <person name="Nordberg H.P."/>
            <person name="Cantor M.N."/>
            <person name="Hua S.X."/>
        </authorList>
    </citation>
    <scope>NUCLEOTIDE SEQUENCE [LARGE SCALE GENOMIC DNA]</scope>
    <source>
        <strain evidence="3">h7</strain>
    </source>
</reference>
<name>A0A0C3BRY2_HEBCY</name>
<feature type="signal peptide" evidence="1">
    <location>
        <begin position="1"/>
        <end position="31"/>
    </location>
</feature>
<dbReference type="STRING" id="686832.A0A0C3BRY2"/>
<organism evidence="2 3">
    <name type="scientific">Hebeloma cylindrosporum</name>
    <dbReference type="NCBI Taxonomy" id="76867"/>
    <lineage>
        <taxon>Eukaryota</taxon>
        <taxon>Fungi</taxon>
        <taxon>Dikarya</taxon>
        <taxon>Basidiomycota</taxon>
        <taxon>Agaricomycotina</taxon>
        <taxon>Agaricomycetes</taxon>
        <taxon>Agaricomycetidae</taxon>
        <taxon>Agaricales</taxon>
        <taxon>Agaricineae</taxon>
        <taxon>Hymenogastraceae</taxon>
        <taxon>Hebeloma</taxon>
    </lineage>
</organism>
<evidence type="ECO:0000313" key="3">
    <source>
        <dbReference type="Proteomes" id="UP000053424"/>
    </source>
</evidence>
<dbReference type="EMBL" id="KN831852">
    <property type="protein sequence ID" value="KIM34829.1"/>
    <property type="molecule type" value="Genomic_DNA"/>
</dbReference>
<protein>
    <recommendedName>
        <fullName evidence="4">CxC2-like cysteine cluster KDZ transposase-associated domain-containing protein</fullName>
    </recommendedName>
</protein>
<sequence length="734" mass="83857">MFIVVTCRAILGVSRRFGDLLLGLIAVLLQASFRHDTGNPDLKHWQNRVLKELPITSDTVMKKFNLDGRKKVHAVCLRCHCTYPPLGDPENPTYPERCSNKPSPDSTCEAALLENDPDGHPRPLKTYDYYIFHDYLGALLARPDLENMMDDSCDQLMDSIQKGDQPEFVDDLLQADFVRTFKGPEEGRLFVDRPSKAEGRYLFALNVDFFHSEGQTPRSASVSSGLISAVCLSLPLEIRYKPENMYVAGVIPGPNHPNLTQLNHYVRPLVDDMGISWKRGVRYSRTANYPSGRPTRSAILLSVNDLPATRQLNAYAGTSSHHICTICQCYHLSNRDRTDTDSSDWHPRDLQQLRKDAEDWRSAPTDKIQNDLFSQTGIRWSELWRLPYWDPTRMLVVDSMHCLLEGLAQHHFRKVLHLQDPKRKSKATRIPAFKFQFEAPDDDYKSNFPKDAEHIPLIHKALIRSLGALVFVVTDLIPESDRPTGKLTKASYAEALVNWRKQFPLRAAEGETVETGDKAQRKFGTPVVMERIRKVIQEMDTPSWLRSVPRNFGLAAAGTIKADEWRTLATVYLPVALVSVWGDGTQHTSEEDAAFLRQILDHTMDLVCAISLACMNTMTPIRVASYRRYILSWVSKVRILHPNSKLSVNYHMAIHIYDFLQLFGPVRSWWCFPFERLIGYLQRLPHNHKSGELEATMAATFTRVARLRQWLGRPNLDPFLKECRLVFDKAFGNK</sequence>
<dbReference type="AlphaFoldDB" id="A0A0C3BRY2"/>
<reference evidence="3" key="2">
    <citation type="submission" date="2015-01" db="EMBL/GenBank/DDBJ databases">
        <title>Evolutionary Origins and Diversification of the Mycorrhizal Mutualists.</title>
        <authorList>
            <consortium name="DOE Joint Genome Institute"/>
            <consortium name="Mycorrhizal Genomics Consortium"/>
            <person name="Kohler A."/>
            <person name="Kuo A."/>
            <person name="Nagy L.G."/>
            <person name="Floudas D."/>
            <person name="Copeland A."/>
            <person name="Barry K.W."/>
            <person name="Cichocki N."/>
            <person name="Veneault-Fourrey C."/>
            <person name="LaButti K."/>
            <person name="Lindquist E.A."/>
            <person name="Lipzen A."/>
            <person name="Lundell T."/>
            <person name="Morin E."/>
            <person name="Murat C."/>
            <person name="Riley R."/>
            <person name="Ohm R."/>
            <person name="Sun H."/>
            <person name="Tunlid A."/>
            <person name="Henrissat B."/>
            <person name="Grigoriev I.V."/>
            <person name="Hibbett D.S."/>
            <person name="Martin F."/>
        </authorList>
    </citation>
    <scope>NUCLEOTIDE SEQUENCE [LARGE SCALE GENOMIC DNA]</scope>
    <source>
        <strain evidence="3">h7</strain>
    </source>
</reference>
<accession>A0A0C3BRY2</accession>
<dbReference type="HOGENOM" id="CLU_002101_4_0_1"/>
<evidence type="ECO:0008006" key="4">
    <source>
        <dbReference type="Google" id="ProtNLM"/>
    </source>
</evidence>
<feature type="non-terminal residue" evidence="2">
    <location>
        <position position="734"/>
    </location>
</feature>
<dbReference type="Proteomes" id="UP000053424">
    <property type="component" value="Unassembled WGS sequence"/>
</dbReference>
<evidence type="ECO:0000256" key="1">
    <source>
        <dbReference type="SAM" id="SignalP"/>
    </source>
</evidence>
<evidence type="ECO:0000313" key="2">
    <source>
        <dbReference type="EMBL" id="KIM34829.1"/>
    </source>
</evidence>